<feature type="region of interest" description="Disordered" evidence="1">
    <location>
        <begin position="1"/>
        <end position="36"/>
    </location>
</feature>
<keyword evidence="3" id="KW-1185">Reference proteome</keyword>
<sequence length="71" mass="7545">MTQTTSKGIARDSVLKPGDDHLTDAAGVDIDSTDMPEDGVIAVHDTDEELLDAERQTPIADTSLSGPRPVR</sequence>
<proteinExistence type="predicted"/>
<gene>
    <name evidence="2" type="ORF">ABENE_16150</name>
</gene>
<dbReference type="STRING" id="1121022.GCA_000376105_02314"/>
<dbReference type="OrthoDB" id="9860130at2"/>
<dbReference type="EMBL" id="AWGB01000038">
    <property type="protein sequence ID" value="ESQ88382.1"/>
    <property type="molecule type" value="Genomic_DNA"/>
</dbReference>
<evidence type="ECO:0000313" key="2">
    <source>
        <dbReference type="EMBL" id="ESQ88382.1"/>
    </source>
</evidence>
<reference evidence="2 3" key="1">
    <citation type="journal article" date="2014" name="Nature">
        <title>Sequential evolution of bacterial morphology by co-option of a developmental regulator.</title>
        <authorList>
            <person name="Jiang C."/>
            <person name="Brown P.J."/>
            <person name="Ducret A."/>
            <person name="Brun Y.V."/>
        </authorList>
    </citation>
    <scope>NUCLEOTIDE SEQUENCE [LARGE SCALE GENOMIC DNA]</scope>
    <source>
        <strain evidence="2 3">DSM 16100</strain>
    </source>
</reference>
<dbReference type="RefSeq" id="WP_018081980.1">
    <property type="nucleotide sequence ID" value="NZ_AQWM01000009.1"/>
</dbReference>
<organism evidence="2 3">
    <name type="scientific">Asticcacaulis benevestitus DSM 16100 = ATCC BAA-896</name>
    <dbReference type="NCBI Taxonomy" id="1121022"/>
    <lineage>
        <taxon>Bacteria</taxon>
        <taxon>Pseudomonadati</taxon>
        <taxon>Pseudomonadota</taxon>
        <taxon>Alphaproteobacteria</taxon>
        <taxon>Caulobacterales</taxon>
        <taxon>Caulobacteraceae</taxon>
        <taxon>Asticcacaulis</taxon>
    </lineage>
</organism>
<feature type="compositionally biased region" description="Basic and acidic residues" evidence="1">
    <location>
        <begin position="9"/>
        <end position="23"/>
    </location>
</feature>
<accession>V4P325</accession>
<dbReference type="Proteomes" id="UP000017837">
    <property type="component" value="Unassembled WGS sequence"/>
</dbReference>
<name>V4P325_9CAUL</name>
<dbReference type="PATRIC" id="fig|1121022.4.peg.3284"/>
<comment type="caution">
    <text evidence="2">The sequence shown here is derived from an EMBL/GenBank/DDBJ whole genome shotgun (WGS) entry which is preliminary data.</text>
</comment>
<evidence type="ECO:0000256" key="1">
    <source>
        <dbReference type="SAM" id="MobiDB-lite"/>
    </source>
</evidence>
<evidence type="ECO:0000313" key="3">
    <source>
        <dbReference type="Proteomes" id="UP000017837"/>
    </source>
</evidence>
<dbReference type="AlphaFoldDB" id="V4P325"/>
<feature type="region of interest" description="Disordered" evidence="1">
    <location>
        <begin position="49"/>
        <end position="71"/>
    </location>
</feature>
<protein>
    <submittedName>
        <fullName evidence="2">Uncharacterized protein</fullName>
    </submittedName>
</protein>